<evidence type="ECO:0000256" key="2">
    <source>
        <dbReference type="ARBA" id="ARBA00023015"/>
    </source>
</evidence>
<proteinExistence type="inferred from homology"/>
<dbReference type="Gene3D" id="1.10.1740.10">
    <property type="match status" value="1"/>
</dbReference>
<dbReference type="InterPro" id="IPR036388">
    <property type="entry name" value="WH-like_DNA-bd_sf"/>
</dbReference>
<comment type="caution">
    <text evidence="8">The sequence shown here is derived from an EMBL/GenBank/DDBJ whole genome shotgun (WGS) entry which is preliminary data.</text>
</comment>
<dbReference type="InterPro" id="IPR013324">
    <property type="entry name" value="RNA_pol_sigma_r3/r4-like"/>
</dbReference>
<dbReference type="NCBIfam" id="TIGR02937">
    <property type="entry name" value="sigma70-ECF"/>
    <property type="match status" value="1"/>
</dbReference>
<keyword evidence="5" id="KW-0804">Transcription</keyword>
<evidence type="ECO:0000259" key="7">
    <source>
        <dbReference type="Pfam" id="PF08281"/>
    </source>
</evidence>
<dbReference type="InterPro" id="IPR013249">
    <property type="entry name" value="RNA_pol_sigma70_r4_t2"/>
</dbReference>
<dbReference type="Pfam" id="PF04542">
    <property type="entry name" value="Sigma70_r2"/>
    <property type="match status" value="1"/>
</dbReference>
<gene>
    <name evidence="8" type="ORF">ACERK3_18445</name>
</gene>
<dbReference type="InterPro" id="IPR039425">
    <property type="entry name" value="RNA_pol_sigma-70-like"/>
</dbReference>
<evidence type="ECO:0000256" key="1">
    <source>
        <dbReference type="ARBA" id="ARBA00010641"/>
    </source>
</evidence>
<dbReference type="PANTHER" id="PTHR43133">
    <property type="entry name" value="RNA POLYMERASE ECF-TYPE SIGMA FACTO"/>
    <property type="match status" value="1"/>
</dbReference>
<sequence>MTVTDLRTDAELMACLGHGGVVCLGELLQRHQERVRRLAYRLLGRWDLADDVTQDAFLRVRCAAGRYRPEARFTTWLHRVVVNLCHDVQRREQRQPGPLPLVEPGVDDDPGMKMESSESAQRIAAAVWRLPERQRTVLVLHRYEGLSHQQVAAVTGWSASAGESLLVRAYARLREELADLQNA</sequence>
<feature type="domain" description="RNA polymerase sigma factor 70 region 4 type 2" evidence="7">
    <location>
        <begin position="121"/>
        <end position="173"/>
    </location>
</feature>
<organism evidence="8 9">
    <name type="scientific">Natronomicrosphaera hydrolytica</name>
    <dbReference type="NCBI Taxonomy" id="3242702"/>
    <lineage>
        <taxon>Bacteria</taxon>
        <taxon>Pseudomonadati</taxon>
        <taxon>Planctomycetota</taxon>
        <taxon>Phycisphaerae</taxon>
        <taxon>Phycisphaerales</taxon>
        <taxon>Phycisphaeraceae</taxon>
        <taxon>Natronomicrosphaera</taxon>
    </lineage>
</organism>
<dbReference type="RefSeq" id="WP_425347179.1">
    <property type="nucleotide sequence ID" value="NZ_JBGUBD010000018.1"/>
</dbReference>
<comment type="similarity">
    <text evidence="1">Belongs to the sigma-70 factor family. ECF subfamily.</text>
</comment>
<dbReference type="InterPro" id="IPR013325">
    <property type="entry name" value="RNA_pol_sigma_r2"/>
</dbReference>
<evidence type="ECO:0000259" key="6">
    <source>
        <dbReference type="Pfam" id="PF04542"/>
    </source>
</evidence>
<dbReference type="InterPro" id="IPR007627">
    <property type="entry name" value="RNA_pol_sigma70_r2"/>
</dbReference>
<dbReference type="SUPFAM" id="SSF88946">
    <property type="entry name" value="Sigma2 domain of RNA polymerase sigma factors"/>
    <property type="match status" value="1"/>
</dbReference>
<accession>A0ABV4U9G4</accession>
<dbReference type="SUPFAM" id="SSF88659">
    <property type="entry name" value="Sigma3 and sigma4 domains of RNA polymerase sigma factors"/>
    <property type="match status" value="1"/>
</dbReference>
<keyword evidence="9" id="KW-1185">Reference proteome</keyword>
<evidence type="ECO:0000313" key="8">
    <source>
        <dbReference type="EMBL" id="MFA9480257.1"/>
    </source>
</evidence>
<protein>
    <submittedName>
        <fullName evidence="8">RNA polymerase sigma factor</fullName>
    </submittedName>
</protein>
<reference evidence="8 9" key="1">
    <citation type="submission" date="2024-08" db="EMBL/GenBank/DDBJ databases">
        <title>Whole-genome sequencing of halo(alkali)philic microorganisms from hypersaline lakes.</title>
        <authorList>
            <person name="Sorokin D.Y."/>
            <person name="Merkel A.Y."/>
            <person name="Messina E."/>
            <person name="Yakimov M."/>
        </authorList>
    </citation>
    <scope>NUCLEOTIDE SEQUENCE [LARGE SCALE GENOMIC DNA]</scope>
    <source>
        <strain evidence="8 9">AB-hyl4</strain>
    </source>
</reference>
<feature type="domain" description="RNA polymerase sigma-70 region 2" evidence="6">
    <location>
        <begin position="27"/>
        <end position="94"/>
    </location>
</feature>
<dbReference type="Pfam" id="PF08281">
    <property type="entry name" value="Sigma70_r4_2"/>
    <property type="match status" value="1"/>
</dbReference>
<name>A0ABV4U9G4_9BACT</name>
<evidence type="ECO:0000256" key="3">
    <source>
        <dbReference type="ARBA" id="ARBA00023082"/>
    </source>
</evidence>
<evidence type="ECO:0000313" key="9">
    <source>
        <dbReference type="Proteomes" id="UP001575105"/>
    </source>
</evidence>
<keyword evidence="3" id="KW-0731">Sigma factor</keyword>
<keyword evidence="4" id="KW-0238">DNA-binding</keyword>
<dbReference type="PANTHER" id="PTHR43133:SF8">
    <property type="entry name" value="RNA POLYMERASE SIGMA FACTOR HI_1459-RELATED"/>
    <property type="match status" value="1"/>
</dbReference>
<dbReference type="Gene3D" id="1.10.10.10">
    <property type="entry name" value="Winged helix-like DNA-binding domain superfamily/Winged helix DNA-binding domain"/>
    <property type="match status" value="1"/>
</dbReference>
<dbReference type="CDD" id="cd06171">
    <property type="entry name" value="Sigma70_r4"/>
    <property type="match status" value="1"/>
</dbReference>
<dbReference type="InterPro" id="IPR014284">
    <property type="entry name" value="RNA_pol_sigma-70_dom"/>
</dbReference>
<dbReference type="EMBL" id="JBGUBD010000018">
    <property type="protein sequence ID" value="MFA9480257.1"/>
    <property type="molecule type" value="Genomic_DNA"/>
</dbReference>
<evidence type="ECO:0000256" key="4">
    <source>
        <dbReference type="ARBA" id="ARBA00023125"/>
    </source>
</evidence>
<dbReference type="Proteomes" id="UP001575105">
    <property type="component" value="Unassembled WGS sequence"/>
</dbReference>
<keyword evidence="2" id="KW-0805">Transcription regulation</keyword>
<evidence type="ECO:0000256" key="5">
    <source>
        <dbReference type="ARBA" id="ARBA00023163"/>
    </source>
</evidence>